<dbReference type="InterPro" id="IPR044876">
    <property type="entry name" value="HRDC_dom_sf"/>
</dbReference>
<protein>
    <submittedName>
        <fullName evidence="4">HRDC domain-containing protein</fullName>
    </submittedName>
</protein>
<dbReference type="PROSITE" id="PS50967">
    <property type="entry name" value="HRDC"/>
    <property type="match status" value="1"/>
</dbReference>
<evidence type="ECO:0000313" key="3">
    <source>
        <dbReference type="Proteomes" id="UP000270296"/>
    </source>
</evidence>
<feature type="domain" description="HRDC" evidence="1">
    <location>
        <begin position="32"/>
        <end position="113"/>
    </location>
</feature>
<dbReference type="EMBL" id="UZAM01009367">
    <property type="protein sequence ID" value="VDP08743.1"/>
    <property type="molecule type" value="Genomic_DNA"/>
</dbReference>
<dbReference type="Proteomes" id="UP000270296">
    <property type="component" value="Unassembled WGS sequence"/>
</dbReference>
<dbReference type="Pfam" id="PF00570">
    <property type="entry name" value="HRDC"/>
    <property type="match status" value="1"/>
</dbReference>
<evidence type="ECO:0000313" key="2">
    <source>
        <dbReference type="EMBL" id="VDP08743.1"/>
    </source>
</evidence>
<dbReference type="OrthoDB" id="5892879at2759"/>
<keyword evidence="3" id="KW-1185">Reference proteome</keyword>
<dbReference type="AlphaFoldDB" id="A0A183IQQ2"/>
<reference evidence="2 3" key="2">
    <citation type="submission" date="2018-11" db="EMBL/GenBank/DDBJ databases">
        <authorList>
            <consortium name="Pathogen Informatics"/>
        </authorList>
    </citation>
    <scope>NUCLEOTIDE SEQUENCE [LARGE SCALE GENOMIC DNA]</scope>
</reference>
<dbReference type="WBParaSite" id="SBAD_0000618401-mRNA-1">
    <property type="protein sequence ID" value="SBAD_0000618401-mRNA-1"/>
    <property type="gene ID" value="SBAD_0000618401"/>
</dbReference>
<organism evidence="4">
    <name type="scientific">Soboliphyme baturini</name>
    <dbReference type="NCBI Taxonomy" id="241478"/>
    <lineage>
        <taxon>Eukaryota</taxon>
        <taxon>Metazoa</taxon>
        <taxon>Ecdysozoa</taxon>
        <taxon>Nematoda</taxon>
        <taxon>Enoplea</taxon>
        <taxon>Dorylaimia</taxon>
        <taxon>Dioctophymatida</taxon>
        <taxon>Dioctophymatoidea</taxon>
        <taxon>Soboliphymatidae</taxon>
        <taxon>Soboliphyme</taxon>
    </lineage>
</organism>
<evidence type="ECO:0000313" key="4">
    <source>
        <dbReference type="WBParaSite" id="SBAD_0000618401-mRNA-1"/>
    </source>
</evidence>
<dbReference type="InterPro" id="IPR010997">
    <property type="entry name" value="HRDC-like_sf"/>
</dbReference>
<dbReference type="InterPro" id="IPR002121">
    <property type="entry name" value="HRDC_dom"/>
</dbReference>
<dbReference type="Gene3D" id="1.10.150.80">
    <property type="entry name" value="HRDC domain"/>
    <property type="match status" value="1"/>
</dbReference>
<sequence>MYIEVSRGRCQESATAVSEAVAGMENNRSLFADISDRCLEALTVLLIQIAEEENLFNFNSILSSEGLQQIAGWLPRTKSELLTIDTMTEAKVAKYGVRIMQVLEPFWEEMDRRESDRMKDELKTLEKGLRTSASSAASRFVSQTSHFPAEFASQMESYDGFGTCCECLQKGRLNDCFLLIRPEKGPGDGQD</sequence>
<proteinExistence type="predicted"/>
<dbReference type="GO" id="GO:0003676">
    <property type="term" value="F:nucleic acid binding"/>
    <property type="evidence" value="ECO:0007669"/>
    <property type="project" value="InterPro"/>
</dbReference>
<dbReference type="SUPFAM" id="SSF47819">
    <property type="entry name" value="HRDC-like"/>
    <property type="match status" value="1"/>
</dbReference>
<reference evidence="4" key="1">
    <citation type="submission" date="2016-06" db="UniProtKB">
        <authorList>
            <consortium name="WormBaseParasite"/>
        </authorList>
    </citation>
    <scope>IDENTIFICATION</scope>
</reference>
<gene>
    <name evidence="2" type="ORF">SBAD_LOCUS5949</name>
</gene>
<dbReference type="SMART" id="SM00341">
    <property type="entry name" value="HRDC"/>
    <property type="match status" value="1"/>
</dbReference>
<evidence type="ECO:0000259" key="1">
    <source>
        <dbReference type="PROSITE" id="PS50967"/>
    </source>
</evidence>
<accession>A0A183IQQ2</accession>
<name>A0A183IQQ2_9BILA</name>
<dbReference type="GO" id="GO:0000166">
    <property type="term" value="F:nucleotide binding"/>
    <property type="evidence" value="ECO:0007669"/>
    <property type="project" value="InterPro"/>
</dbReference>